<dbReference type="RefSeq" id="XP_052943276.1">
    <property type="nucleotide sequence ID" value="XM_053088956.1"/>
</dbReference>
<sequence>MGDISAALEQLEDLCVSIHNWIAHIQPAALYRAPIIDWHHPDDYTQKGITGLRKFLGTAEAERDHVAGLAKSPISPKEFSSNAPHLLAVWHEFVRSAWPLGAISQSLDVGAKVPVKVDIIARGGAEWVKVSTIKETRLLAEFREQDSYNNSDYDSDTSSPGAGPSRLPDPALTNSLIVQGETLLRATEAYPRPSGRPAPRVRLVLNRLIRPIHGFSDGRIDRTITHLGSLGIVVQLGPTCGLPLPSSPRAHLRPSKNIVLDLSVLVALCCDSTHYPLPSTHNEFESRFRSLRIDEVTGEPVLSEHSHTSKDLRDQLQWEAQHPLIQELKDRLGAVSDGDEGRELAFWITEEVRGRLPALVDVIGGPEERKRGKALLDPEEGNFWRGSRWEGNEGVLKALRVQILPDDPAAPEAPVSIFQRTLVSTCQALVVALETPITPDAPPATRTPRPQRRSRHPARPATMFPTNRYPSGHTLRTLIAGAERGWTVLSNNRGAIGKVGREMGISEGLCWSASQLESEGQRQGDAGRHDQAGESREERDDDLAALWVVNPSSLSEWRRLEVVNDNMAVQCVPR</sequence>
<organism evidence="2 3">
    <name type="scientific">Dioszegia hungarica</name>
    <dbReference type="NCBI Taxonomy" id="4972"/>
    <lineage>
        <taxon>Eukaryota</taxon>
        <taxon>Fungi</taxon>
        <taxon>Dikarya</taxon>
        <taxon>Basidiomycota</taxon>
        <taxon>Agaricomycotina</taxon>
        <taxon>Tremellomycetes</taxon>
        <taxon>Tremellales</taxon>
        <taxon>Bulleribasidiaceae</taxon>
        <taxon>Dioszegia</taxon>
    </lineage>
</organism>
<feature type="compositionally biased region" description="Low complexity" evidence="1">
    <location>
        <begin position="149"/>
        <end position="159"/>
    </location>
</feature>
<dbReference type="GeneID" id="77728161"/>
<comment type="caution">
    <text evidence="2">The sequence shown here is derived from an EMBL/GenBank/DDBJ whole genome shotgun (WGS) entry which is preliminary data.</text>
</comment>
<feature type="compositionally biased region" description="Basic and acidic residues" evidence="1">
    <location>
        <begin position="519"/>
        <end position="538"/>
    </location>
</feature>
<evidence type="ECO:0000256" key="1">
    <source>
        <dbReference type="SAM" id="MobiDB-lite"/>
    </source>
</evidence>
<feature type="region of interest" description="Disordered" evidence="1">
    <location>
        <begin position="437"/>
        <end position="472"/>
    </location>
</feature>
<feature type="compositionally biased region" description="Low complexity" evidence="1">
    <location>
        <begin position="437"/>
        <end position="448"/>
    </location>
</feature>
<feature type="compositionally biased region" description="Basic residues" evidence="1">
    <location>
        <begin position="449"/>
        <end position="458"/>
    </location>
</feature>
<keyword evidence="3" id="KW-1185">Reference proteome</keyword>
<feature type="region of interest" description="Disordered" evidence="1">
    <location>
        <begin position="149"/>
        <end position="171"/>
    </location>
</feature>
<proteinExistence type="predicted"/>
<dbReference type="EMBL" id="JAKWFO010000008">
    <property type="protein sequence ID" value="KAI9633499.1"/>
    <property type="molecule type" value="Genomic_DNA"/>
</dbReference>
<reference evidence="2" key="1">
    <citation type="journal article" date="2022" name="G3 (Bethesda)">
        <title>High quality genome of the basidiomycete yeast Dioszegia hungarica PDD-24b-2 isolated from cloud water.</title>
        <authorList>
            <person name="Jarrige D."/>
            <person name="Haridas S."/>
            <person name="Bleykasten-Grosshans C."/>
            <person name="Joly M."/>
            <person name="Nadalig T."/>
            <person name="Sancelme M."/>
            <person name="Vuilleumier S."/>
            <person name="Grigoriev I.V."/>
            <person name="Amato P."/>
            <person name="Bringel F."/>
        </authorList>
    </citation>
    <scope>NUCLEOTIDE SEQUENCE</scope>
    <source>
        <strain evidence="2">PDD-24b-2</strain>
    </source>
</reference>
<dbReference type="Proteomes" id="UP001164286">
    <property type="component" value="Unassembled WGS sequence"/>
</dbReference>
<accession>A0AA38H6K7</accession>
<evidence type="ECO:0000313" key="2">
    <source>
        <dbReference type="EMBL" id="KAI9633499.1"/>
    </source>
</evidence>
<dbReference type="PANTHER" id="PTHR13379:SF0">
    <property type="entry name" value="UPF0415 PROTEIN C7ORF25"/>
    <property type="match status" value="1"/>
</dbReference>
<dbReference type="AlphaFoldDB" id="A0AA38H6K7"/>
<feature type="region of interest" description="Disordered" evidence="1">
    <location>
        <begin position="515"/>
        <end position="540"/>
    </location>
</feature>
<dbReference type="PANTHER" id="PTHR13379">
    <property type="entry name" value="UNCHARACTERIZED DUF1308"/>
    <property type="match status" value="1"/>
</dbReference>
<evidence type="ECO:0008006" key="4">
    <source>
        <dbReference type="Google" id="ProtNLM"/>
    </source>
</evidence>
<protein>
    <recommendedName>
        <fullName evidence="4">DUF1308 domain-containing protein</fullName>
    </recommendedName>
</protein>
<name>A0AA38H6K7_9TREE</name>
<gene>
    <name evidence="2" type="ORF">MKK02DRAFT_34501</name>
</gene>
<evidence type="ECO:0000313" key="3">
    <source>
        <dbReference type="Proteomes" id="UP001164286"/>
    </source>
</evidence>